<keyword evidence="3" id="KW-1185">Reference proteome</keyword>
<protein>
    <submittedName>
        <fullName evidence="2">Uncharacterized protein</fullName>
    </submittedName>
</protein>
<evidence type="ECO:0000313" key="3">
    <source>
        <dbReference type="Proteomes" id="UP001642487"/>
    </source>
</evidence>
<feature type="compositionally biased region" description="Polar residues" evidence="1">
    <location>
        <begin position="78"/>
        <end position="87"/>
    </location>
</feature>
<feature type="region of interest" description="Disordered" evidence="1">
    <location>
        <begin position="65"/>
        <end position="87"/>
    </location>
</feature>
<sequence length="87" mass="9634">MGIVFPNFPSNLFVFSVLRAVSTSEMLRRQPSKIEVKIEDKEELEQARKRAATTTATDATTAAASLLHNINRNKDQTSKAQRLGISS</sequence>
<gene>
    <name evidence="2" type="ORF">CITCOLO1_LOCUS18891</name>
</gene>
<reference evidence="2 3" key="1">
    <citation type="submission" date="2024-03" db="EMBL/GenBank/DDBJ databases">
        <authorList>
            <person name="Gkanogiannis A."/>
            <person name="Becerra Lopez-Lavalle L."/>
        </authorList>
    </citation>
    <scope>NUCLEOTIDE SEQUENCE [LARGE SCALE GENOMIC DNA]</scope>
</reference>
<dbReference type="EMBL" id="OZ021741">
    <property type="protein sequence ID" value="CAK9326538.1"/>
    <property type="molecule type" value="Genomic_DNA"/>
</dbReference>
<accession>A0ABP0Z189</accession>
<organism evidence="2 3">
    <name type="scientific">Citrullus colocynthis</name>
    <name type="common">colocynth</name>
    <dbReference type="NCBI Taxonomy" id="252529"/>
    <lineage>
        <taxon>Eukaryota</taxon>
        <taxon>Viridiplantae</taxon>
        <taxon>Streptophyta</taxon>
        <taxon>Embryophyta</taxon>
        <taxon>Tracheophyta</taxon>
        <taxon>Spermatophyta</taxon>
        <taxon>Magnoliopsida</taxon>
        <taxon>eudicotyledons</taxon>
        <taxon>Gunneridae</taxon>
        <taxon>Pentapetalae</taxon>
        <taxon>rosids</taxon>
        <taxon>fabids</taxon>
        <taxon>Cucurbitales</taxon>
        <taxon>Cucurbitaceae</taxon>
        <taxon>Benincaseae</taxon>
        <taxon>Citrullus</taxon>
    </lineage>
</organism>
<evidence type="ECO:0000256" key="1">
    <source>
        <dbReference type="SAM" id="MobiDB-lite"/>
    </source>
</evidence>
<dbReference type="Proteomes" id="UP001642487">
    <property type="component" value="Chromosome 7"/>
</dbReference>
<evidence type="ECO:0000313" key="2">
    <source>
        <dbReference type="EMBL" id="CAK9326538.1"/>
    </source>
</evidence>
<proteinExistence type="predicted"/>
<name>A0ABP0Z189_9ROSI</name>